<dbReference type="Gene3D" id="3.40.50.2300">
    <property type="match status" value="1"/>
</dbReference>
<keyword evidence="5" id="KW-1133">Transmembrane helix</keyword>
<evidence type="ECO:0000256" key="2">
    <source>
        <dbReference type="ARBA" id="ARBA00022840"/>
    </source>
</evidence>
<dbReference type="InterPro" id="IPR011006">
    <property type="entry name" value="CheY-like_superfamily"/>
</dbReference>
<dbReference type="SUPFAM" id="SSF52172">
    <property type="entry name" value="CheY-like"/>
    <property type="match status" value="1"/>
</dbReference>
<dbReference type="Proteomes" id="UP000037397">
    <property type="component" value="Unassembled WGS sequence"/>
</dbReference>
<feature type="compositionally biased region" description="Basic residues" evidence="4">
    <location>
        <begin position="397"/>
        <end position="410"/>
    </location>
</feature>
<organism evidence="7 8">
    <name type="scientific">Luteipulveratus halotolerans</name>
    <dbReference type="NCBI Taxonomy" id="1631356"/>
    <lineage>
        <taxon>Bacteria</taxon>
        <taxon>Bacillati</taxon>
        <taxon>Actinomycetota</taxon>
        <taxon>Actinomycetes</taxon>
        <taxon>Micrococcales</taxon>
        <taxon>Dermacoccaceae</taxon>
        <taxon>Luteipulveratus</taxon>
    </lineage>
</organism>
<dbReference type="InterPro" id="IPR001789">
    <property type="entry name" value="Sig_transdc_resp-reg_receiver"/>
</dbReference>
<dbReference type="EMBL" id="LAIR01000002">
    <property type="protein sequence ID" value="KNX38356.1"/>
    <property type="molecule type" value="Genomic_DNA"/>
</dbReference>
<dbReference type="GO" id="GO:0000160">
    <property type="term" value="P:phosphorelay signal transduction system"/>
    <property type="evidence" value="ECO:0007669"/>
    <property type="project" value="InterPro"/>
</dbReference>
<feature type="transmembrane region" description="Helical" evidence="5">
    <location>
        <begin position="419"/>
        <end position="439"/>
    </location>
</feature>
<dbReference type="PROSITE" id="PS50110">
    <property type="entry name" value="RESPONSE_REGULATORY"/>
    <property type="match status" value="1"/>
</dbReference>
<keyword evidence="5" id="KW-0812">Transmembrane</keyword>
<evidence type="ECO:0000256" key="4">
    <source>
        <dbReference type="SAM" id="MobiDB-lite"/>
    </source>
</evidence>
<dbReference type="AlphaFoldDB" id="A0A0L6CKN2"/>
<evidence type="ECO:0000313" key="8">
    <source>
        <dbReference type="Proteomes" id="UP000037397"/>
    </source>
</evidence>
<dbReference type="GO" id="GO:0016887">
    <property type="term" value="F:ATP hydrolysis activity"/>
    <property type="evidence" value="ECO:0007669"/>
    <property type="project" value="TreeGrafter"/>
</dbReference>
<dbReference type="Gene3D" id="3.40.50.300">
    <property type="entry name" value="P-loop containing nucleotide triphosphate hydrolases"/>
    <property type="match status" value="1"/>
</dbReference>
<comment type="caution">
    <text evidence="7">The sequence shown here is derived from an EMBL/GenBank/DDBJ whole genome shotgun (WGS) entry which is preliminary data.</text>
</comment>
<keyword evidence="3" id="KW-0597">Phosphoprotein</keyword>
<dbReference type="Pfam" id="PF13614">
    <property type="entry name" value="AAA_31"/>
    <property type="match status" value="1"/>
</dbReference>
<dbReference type="RefSeq" id="WP_050670801.1">
    <property type="nucleotide sequence ID" value="NZ_LAIR01000002.1"/>
</dbReference>
<gene>
    <name evidence="7" type="ORF">VV01_16310</name>
</gene>
<evidence type="ECO:0000256" key="5">
    <source>
        <dbReference type="SAM" id="Phobius"/>
    </source>
</evidence>
<evidence type="ECO:0000256" key="1">
    <source>
        <dbReference type="ARBA" id="ARBA00022741"/>
    </source>
</evidence>
<dbReference type="PANTHER" id="PTHR43384">
    <property type="entry name" value="SEPTUM SITE-DETERMINING PROTEIN MIND HOMOLOG, CHLOROPLASTIC-RELATED"/>
    <property type="match status" value="1"/>
</dbReference>
<sequence length="527" mass="55881">MSTNKVVLVSERESLVSELASIAGEMSDLEFVDTARSAEQLGYALVEHDVHVVIVDAEFADMPYLELVRSVAHSHPSVGLLVATPEADQDLYGAAMEAGARGVLRIPLGLQEVQAGIDRTASWARALRAAAAGQAGRVGGGQGRVLALAGAKGGVGTSFLACMIAAHAGRRARVCVVDMDLRSGDIAYYSGVRAKRSVAELADVSDALTGRSISEVAVDSPAGYAVIAAPRDVERAEDVSGTAARQIVHELRRQFDLVVVDVGSRVEEAQATTLELADQVMIVVEPDIVSVRAARSTMHTWQRLSIRANNDVAVVLNKADRKREVQLELVRKVLQLTTAWKLPSSLPEIEAAVNTGDLTEVRSGPLSKAIGEVTDQLWSPGVHGPMGGAVRAEKPGRKGCSKRQRGRRSKAAGQATVELPLAVIIFVTAFLLCMQGLMLGASNVFAQHAANAAARELSVSPDRGDARAAAQDAVPGALGHGFSMTVDGDGTGEGSVRIKVDIPRLFPFIDKNVMQAERRASFQEEPR</sequence>
<dbReference type="GO" id="GO:0051782">
    <property type="term" value="P:negative regulation of cell division"/>
    <property type="evidence" value="ECO:0007669"/>
    <property type="project" value="TreeGrafter"/>
</dbReference>
<dbReference type="GO" id="GO:0005829">
    <property type="term" value="C:cytosol"/>
    <property type="evidence" value="ECO:0007669"/>
    <property type="project" value="TreeGrafter"/>
</dbReference>
<keyword evidence="1" id="KW-0547">Nucleotide-binding</keyword>
<dbReference type="GO" id="GO:0009898">
    <property type="term" value="C:cytoplasmic side of plasma membrane"/>
    <property type="evidence" value="ECO:0007669"/>
    <property type="project" value="TreeGrafter"/>
</dbReference>
<protein>
    <recommendedName>
        <fullName evidence="6">Response regulatory domain-containing protein</fullName>
    </recommendedName>
</protein>
<accession>A0A0L6CKN2</accession>
<evidence type="ECO:0000256" key="3">
    <source>
        <dbReference type="PROSITE-ProRule" id="PRU00169"/>
    </source>
</evidence>
<feature type="region of interest" description="Disordered" evidence="4">
    <location>
        <begin position="386"/>
        <end position="411"/>
    </location>
</feature>
<proteinExistence type="predicted"/>
<feature type="modified residue" description="4-aspartylphosphate" evidence="3">
    <location>
        <position position="56"/>
    </location>
</feature>
<keyword evidence="8" id="KW-1185">Reference proteome</keyword>
<dbReference type="InterPro" id="IPR025669">
    <property type="entry name" value="AAA_dom"/>
</dbReference>
<feature type="domain" description="Response regulatory" evidence="6">
    <location>
        <begin position="5"/>
        <end position="121"/>
    </location>
</feature>
<evidence type="ECO:0000313" key="7">
    <source>
        <dbReference type="EMBL" id="KNX38356.1"/>
    </source>
</evidence>
<dbReference type="PANTHER" id="PTHR43384:SF6">
    <property type="entry name" value="SEPTUM SITE-DETERMINING PROTEIN MIND HOMOLOG, CHLOROPLASTIC"/>
    <property type="match status" value="1"/>
</dbReference>
<keyword evidence="5" id="KW-0472">Membrane</keyword>
<keyword evidence="2" id="KW-0067">ATP-binding</keyword>
<name>A0A0L6CKN2_9MICO</name>
<dbReference type="STRING" id="1631356.VV01_16310"/>
<dbReference type="SUPFAM" id="SSF52540">
    <property type="entry name" value="P-loop containing nucleoside triphosphate hydrolases"/>
    <property type="match status" value="1"/>
</dbReference>
<dbReference type="InterPro" id="IPR027417">
    <property type="entry name" value="P-loop_NTPase"/>
</dbReference>
<dbReference type="GO" id="GO:0005524">
    <property type="term" value="F:ATP binding"/>
    <property type="evidence" value="ECO:0007669"/>
    <property type="project" value="UniProtKB-KW"/>
</dbReference>
<dbReference type="InterPro" id="IPR050625">
    <property type="entry name" value="ParA/MinD_ATPase"/>
</dbReference>
<reference evidence="8" key="1">
    <citation type="submission" date="2015-03" db="EMBL/GenBank/DDBJ databases">
        <title>Luteipulveratus halotolerans sp. nov., a novel actinobacterium (Dermacoccaceae) from Sarawak, Malaysia.</title>
        <authorList>
            <person name="Juboi H."/>
            <person name="Basik A."/>
            <person name="Shamsul S.S."/>
            <person name="Arnold P."/>
            <person name="Schmitt E.K."/>
            <person name="Sanglier J.-J."/>
            <person name="Yeo T."/>
        </authorList>
    </citation>
    <scope>NUCLEOTIDE SEQUENCE [LARGE SCALE GENOMIC DNA]</scope>
    <source>
        <strain evidence="8">C296001</strain>
    </source>
</reference>
<evidence type="ECO:0000259" key="6">
    <source>
        <dbReference type="PROSITE" id="PS50110"/>
    </source>
</evidence>